<dbReference type="AlphaFoldDB" id="A0A2T0TSY2"/>
<evidence type="ECO:0000313" key="2">
    <source>
        <dbReference type="EMBL" id="PRY48804.1"/>
    </source>
</evidence>
<reference evidence="2 3" key="1">
    <citation type="submission" date="2018-03" db="EMBL/GenBank/DDBJ databases">
        <title>Genomic Encyclopedia of Archaeal and Bacterial Type Strains, Phase II (KMG-II): from individual species to whole genera.</title>
        <authorList>
            <person name="Goeker M."/>
        </authorList>
    </citation>
    <scope>NUCLEOTIDE SEQUENCE [LARGE SCALE GENOMIC DNA]</scope>
    <source>
        <strain evidence="2 3">ATCC BAA-1496</strain>
    </source>
</reference>
<feature type="domain" description="HTH cro/C1-type" evidence="1">
    <location>
        <begin position="13"/>
        <end position="46"/>
    </location>
</feature>
<evidence type="ECO:0000259" key="1">
    <source>
        <dbReference type="Pfam" id="PF01381"/>
    </source>
</evidence>
<dbReference type="OrthoDB" id="2065409at2"/>
<feature type="non-terminal residue" evidence="2">
    <location>
        <position position="72"/>
    </location>
</feature>
<sequence>MLSERSSVDIHALQRQGMTISEIARRTNHDRKTIRAYLAGERQPGVRQRASPDPFDGFVDYVAARLIEDPHL</sequence>
<name>A0A2T0TSY2_9MICO</name>
<dbReference type="InterPro" id="IPR001387">
    <property type="entry name" value="Cro/C1-type_HTH"/>
</dbReference>
<protein>
    <submittedName>
        <fullName evidence="2">Helix-turn-helix protein</fullName>
    </submittedName>
</protein>
<accession>A0A2T0TSY2</accession>
<evidence type="ECO:0000313" key="3">
    <source>
        <dbReference type="Proteomes" id="UP000237822"/>
    </source>
</evidence>
<comment type="caution">
    <text evidence="2">The sequence shown here is derived from an EMBL/GenBank/DDBJ whole genome shotgun (WGS) entry which is preliminary data.</text>
</comment>
<dbReference type="Gene3D" id="1.10.10.60">
    <property type="entry name" value="Homeodomain-like"/>
    <property type="match status" value="1"/>
</dbReference>
<gene>
    <name evidence="2" type="ORF">BCF74_1481</name>
</gene>
<dbReference type="Proteomes" id="UP000237822">
    <property type="component" value="Unassembled WGS sequence"/>
</dbReference>
<proteinExistence type="predicted"/>
<keyword evidence="3" id="KW-1185">Reference proteome</keyword>
<dbReference type="EMBL" id="PVTI01000048">
    <property type="protein sequence ID" value="PRY48804.1"/>
    <property type="molecule type" value="Genomic_DNA"/>
</dbReference>
<dbReference type="Pfam" id="PF01381">
    <property type="entry name" value="HTH_3"/>
    <property type="match status" value="1"/>
</dbReference>
<organism evidence="2 3">
    <name type="scientific">Knoellia remsis</name>
    <dbReference type="NCBI Taxonomy" id="407159"/>
    <lineage>
        <taxon>Bacteria</taxon>
        <taxon>Bacillati</taxon>
        <taxon>Actinomycetota</taxon>
        <taxon>Actinomycetes</taxon>
        <taxon>Micrococcales</taxon>
        <taxon>Intrasporangiaceae</taxon>
        <taxon>Knoellia</taxon>
    </lineage>
</organism>